<keyword evidence="3" id="KW-0964">Secreted</keyword>
<accession>A0A512IZR2</accession>
<proteinExistence type="inferred from homology"/>
<evidence type="ECO:0000313" key="10">
    <source>
        <dbReference type="Proteomes" id="UP001156856"/>
    </source>
</evidence>
<keyword evidence="7" id="KW-0969">Cilium</keyword>
<evidence type="ECO:0000313" key="7">
    <source>
        <dbReference type="EMBL" id="GEP03200.1"/>
    </source>
</evidence>
<keyword evidence="10" id="KW-1185">Reference proteome</keyword>
<dbReference type="NCBIfam" id="NF004669">
    <property type="entry name" value="PRK06008.1"/>
    <property type="match status" value="1"/>
</dbReference>
<evidence type="ECO:0000256" key="1">
    <source>
        <dbReference type="ARBA" id="ARBA00005709"/>
    </source>
</evidence>
<evidence type="ECO:0000313" key="8">
    <source>
        <dbReference type="EMBL" id="GLS67460.1"/>
    </source>
</evidence>
<dbReference type="PANTHER" id="PTHR42792">
    <property type="entry name" value="FLAGELLIN"/>
    <property type="match status" value="1"/>
</dbReference>
<organism evidence="7 9">
    <name type="scientific">Methylobacterium oxalidis</name>
    <dbReference type="NCBI Taxonomy" id="944322"/>
    <lineage>
        <taxon>Bacteria</taxon>
        <taxon>Pseudomonadati</taxon>
        <taxon>Pseudomonadota</taxon>
        <taxon>Alphaproteobacteria</taxon>
        <taxon>Hyphomicrobiales</taxon>
        <taxon>Methylobacteriaceae</taxon>
        <taxon>Methylobacterium</taxon>
    </lineage>
</organism>
<dbReference type="GO" id="GO:0009288">
    <property type="term" value="C:bacterial-type flagellum"/>
    <property type="evidence" value="ECO:0007669"/>
    <property type="project" value="UniProtKB-SubCell"/>
</dbReference>
<reference evidence="7 9" key="3">
    <citation type="submission" date="2019-07" db="EMBL/GenBank/DDBJ databases">
        <title>Whole genome shotgun sequence of Methylobacterium oxalidis NBRC 107715.</title>
        <authorList>
            <person name="Hosoyama A."/>
            <person name="Uohara A."/>
            <person name="Ohji S."/>
            <person name="Ichikawa N."/>
        </authorList>
    </citation>
    <scope>NUCLEOTIDE SEQUENCE [LARGE SCALE GENOMIC DNA]</scope>
    <source>
        <strain evidence="7 9">NBRC 107715</strain>
    </source>
</reference>
<gene>
    <name evidence="8" type="ORF">GCM10007888_58440</name>
    <name evidence="7" type="ORF">MOX02_12380</name>
</gene>
<reference evidence="10" key="2">
    <citation type="journal article" date="2019" name="Int. J. Syst. Evol. Microbiol.">
        <title>The Global Catalogue of Microorganisms (GCM) 10K type strain sequencing project: providing services to taxonomists for standard genome sequencing and annotation.</title>
        <authorList>
            <consortium name="The Broad Institute Genomics Platform"/>
            <consortium name="The Broad Institute Genome Sequencing Center for Infectious Disease"/>
            <person name="Wu L."/>
            <person name="Ma J."/>
        </authorList>
    </citation>
    <scope>NUCLEOTIDE SEQUENCE [LARGE SCALE GENOMIC DNA]</scope>
    <source>
        <strain evidence="10">NBRC 107715</strain>
    </source>
</reference>
<dbReference type="Proteomes" id="UP001156856">
    <property type="component" value="Unassembled WGS sequence"/>
</dbReference>
<dbReference type="InterPro" id="IPR001492">
    <property type="entry name" value="Flagellin"/>
</dbReference>
<sequence>MMTTSFISSLSLSNASRASVPRLQAELARANREIADGRFADVGLELGARVGESLGLRQRRAELEALRTGNDAASLRLSTSQAALKQVQAAADALQKDMIGLTDQQRAGTVAATAGSQLAALAAALNASASGQYVFGGTRTGVAPLTAYAGSPASPARAAVDAAFTAYFGFAKDSPGAAGVSADQMKDFLATRIEPLFSEASWTSQWSQAASRNLDSRISLSETIETSVNANAPAIRKLAMAYVIASDLNLGAMPLETRLVATGRVQTLLGEASGGLVAMQADLGRAQSRITDANSRLEAQASLLSTEIGRLEAVDPAEAKTRVDAVTTQLQMSYALTAQLRQLSLVAFIA</sequence>
<keyword evidence="4" id="KW-0175">Coiled coil</keyword>
<dbReference type="Pfam" id="PF00700">
    <property type="entry name" value="Flagellin_C"/>
    <property type="match status" value="1"/>
</dbReference>
<dbReference type="GO" id="GO:0005576">
    <property type="term" value="C:extracellular region"/>
    <property type="evidence" value="ECO:0007669"/>
    <property type="project" value="UniProtKB-SubCell"/>
</dbReference>
<dbReference type="EMBL" id="BJZU01000018">
    <property type="protein sequence ID" value="GEP03200.1"/>
    <property type="molecule type" value="Genomic_DNA"/>
</dbReference>
<feature type="coiled-coil region" evidence="4">
    <location>
        <begin position="77"/>
        <end position="104"/>
    </location>
</feature>
<comment type="subcellular location">
    <subcellularLocation>
        <location evidence="3">Secreted</location>
    </subcellularLocation>
    <subcellularLocation>
        <location evidence="3">Bacterial flagellum</location>
    </subcellularLocation>
</comment>
<dbReference type="Gene3D" id="1.20.1330.10">
    <property type="entry name" value="f41 fragment of flagellin, N-terminal domain"/>
    <property type="match status" value="1"/>
</dbReference>
<comment type="similarity">
    <text evidence="1 3">Belongs to the bacterial flagellin family.</text>
</comment>
<dbReference type="InterPro" id="IPR046358">
    <property type="entry name" value="Flagellin_C"/>
</dbReference>
<keyword evidence="7" id="KW-0966">Cell projection</keyword>
<feature type="domain" description="Flagellin N-terminal" evidence="5">
    <location>
        <begin position="7"/>
        <end position="140"/>
    </location>
</feature>
<feature type="domain" description="Flagellin C-terminal" evidence="6">
    <location>
        <begin position="269"/>
        <end position="348"/>
    </location>
</feature>
<dbReference type="AlphaFoldDB" id="A0A512IZR2"/>
<protein>
    <recommendedName>
        <fullName evidence="3">Flagellin</fullName>
    </recommendedName>
</protein>
<dbReference type="EMBL" id="BSPK01000112">
    <property type="protein sequence ID" value="GLS67460.1"/>
    <property type="molecule type" value="Genomic_DNA"/>
</dbReference>
<reference evidence="8" key="4">
    <citation type="submission" date="2023-01" db="EMBL/GenBank/DDBJ databases">
        <title>Draft genome sequence of Methylobacterium oxalidis strain NBRC 107715.</title>
        <authorList>
            <person name="Sun Q."/>
            <person name="Mori K."/>
        </authorList>
    </citation>
    <scope>NUCLEOTIDE SEQUENCE</scope>
    <source>
        <strain evidence="8">NBRC 107715</strain>
    </source>
</reference>
<dbReference type="RefSeq" id="WP_147024928.1">
    <property type="nucleotide sequence ID" value="NZ_BJZU01000018.1"/>
</dbReference>
<comment type="function">
    <text evidence="3">Flagellin is the subunit protein which polymerizes to form the filaments of bacterial flagella.</text>
</comment>
<evidence type="ECO:0000256" key="2">
    <source>
        <dbReference type="ARBA" id="ARBA00023143"/>
    </source>
</evidence>
<evidence type="ECO:0000259" key="5">
    <source>
        <dbReference type="Pfam" id="PF00669"/>
    </source>
</evidence>
<dbReference type="Pfam" id="PF00669">
    <property type="entry name" value="Flagellin_N"/>
    <property type="match status" value="1"/>
</dbReference>
<evidence type="ECO:0000256" key="4">
    <source>
        <dbReference type="SAM" id="Coils"/>
    </source>
</evidence>
<keyword evidence="2 3" id="KW-0975">Bacterial flagellum</keyword>
<dbReference type="Proteomes" id="UP000321960">
    <property type="component" value="Unassembled WGS sequence"/>
</dbReference>
<evidence type="ECO:0000256" key="3">
    <source>
        <dbReference type="RuleBase" id="RU362073"/>
    </source>
</evidence>
<dbReference type="OrthoDB" id="8004955at2"/>
<comment type="caution">
    <text evidence="7">The sequence shown here is derived from an EMBL/GenBank/DDBJ whole genome shotgun (WGS) entry which is preliminary data.</text>
</comment>
<reference evidence="8" key="1">
    <citation type="journal article" date="2014" name="Int. J. Syst. Evol. Microbiol.">
        <title>Complete genome of a new Firmicutes species belonging to the dominant human colonic microbiota ('Ruminococcus bicirculans') reveals two chromosomes and a selective capacity to utilize plant glucans.</title>
        <authorList>
            <consortium name="NISC Comparative Sequencing Program"/>
            <person name="Wegmann U."/>
            <person name="Louis P."/>
            <person name="Goesmann A."/>
            <person name="Henrissat B."/>
            <person name="Duncan S.H."/>
            <person name="Flint H.J."/>
        </authorList>
    </citation>
    <scope>NUCLEOTIDE SEQUENCE</scope>
    <source>
        <strain evidence="8">NBRC 107715</strain>
    </source>
</reference>
<dbReference type="GO" id="GO:0005198">
    <property type="term" value="F:structural molecule activity"/>
    <property type="evidence" value="ECO:0007669"/>
    <property type="project" value="UniProtKB-UniRule"/>
</dbReference>
<keyword evidence="7" id="KW-0282">Flagellum</keyword>
<dbReference type="PANTHER" id="PTHR42792:SF1">
    <property type="entry name" value="FLAGELLAR HOOK-ASSOCIATED PROTEIN 3"/>
    <property type="match status" value="1"/>
</dbReference>
<name>A0A512IZR2_9HYPH</name>
<dbReference type="InterPro" id="IPR001029">
    <property type="entry name" value="Flagellin_N"/>
</dbReference>
<dbReference type="SUPFAM" id="SSF64518">
    <property type="entry name" value="Phase 1 flagellin"/>
    <property type="match status" value="1"/>
</dbReference>
<evidence type="ECO:0000259" key="6">
    <source>
        <dbReference type="Pfam" id="PF00700"/>
    </source>
</evidence>
<evidence type="ECO:0000313" key="9">
    <source>
        <dbReference type="Proteomes" id="UP000321960"/>
    </source>
</evidence>